<evidence type="ECO:0000313" key="2">
    <source>
        <dbReference type="EMBL" id="CZR54151.1"/>
    </source>
</evidence>
<name>A0A1L7WN00_9HELO</name>
<dbReference type="PANTHER" id="PTHR33112:SF16">
    <property type="entry name" value="HETEROKARYON INCOMPATIBILITY DOMAIN-CONTAINING PROTEIN"/>
    <property type="match status" value="1"/>
</dbReference>
<evidence type="ECO:0000313" key="3">
    <source>
        <dbReference type="Proteomes" id="UP000184330"/>
    </source>
</evidence>
<keyword evidence="3" id="KW-1185">Reference proteome</keyword>
<evidence type="ECO:0000259" key="1">
    <source>
        <dbReference type="Pfam" id="PF06985"/>
    </source>
</evidence>
<reference evidence="2 3" key="1">
    <citation type="submission" date="2016-03" db="EMBL/GenBank/DDBJ databases">
        <authorList>
            <person name="Ploux O."/>
        </authorList>
    </citation>
    <scope>NUCLEOTIDE SEQUENCE [LARGE SCALE GENOMIC DNA]</scope>
    <source>
        <strain evidence="2 3">UAMH 11012</strain>
    </source>
</reference>
<dbReference type="InterPro" id="IPR010730">
    <property type="entry name" value="HET"/>
</dbReference>
<accession>A0A1L7WN00</accession>
<protein>
    <recommendedName>
        <fullName evidence="1">Heterokaryon incompatibility domain-containing protein</fullName>
    </recommendedName>
</protein>
<dbReference type="STRING" id="576137.A0A1L7WN00"/>
<dbReference type="Pfam" id="PF06985">
    <property type="entry name" value="HET"/>
    <property type="match status" value="1"/>
</dbReference>
<feature type="domain" description="Heterokaryon incompatibility" evidence="1">
    <location>
        <begin position="47"/>
        <end position="145"/>
    </location>
</feature>
<organism evidence="2 3">
    <name type="scientific">Phialocephala subalpina</name>
    <dbReference type="NCBI Taxonomy" id="576137"/>
    <lineage>
        <taxon>Eukaryota</taxon>
        <taxon>Fungi</taxon>
        <taxon>Dikarya</taxon>
        <taxon>Ascomycota</taxon>
        <taxon>Pezizomycotina</taxon>
        <taxon>Leotiomycetes</taxon>
        <taxon>Helotiales</taxon>
        <taxon>Mollisiaceae</taxon>
        <taxon>Phialocephala</taxon>
        <taxon>Phialocephala fortinii species complex</taxon>
    </lineage>
</organism>
<dbReference type="EMBL" id="FJOG01000004">
    <property type="protein sequence ID" value="CZR54151.1"/>
    <property type="molecule type" value="Genomic_DNA"/>
</dbReference>
<dbReference type="PANTHER" id="PTHR33112">
    <property type="entry name" value="DOMAIN PROTEIN, PUTATIVE-RELATED"/>
    <property type="match status" value="1"/>
</dbReference>
<gene>
    <name evidence="2" type="ORF">PAC_04034</name>
</gene>
<dbReference type="AlphaFoldDB" id="A0A1L7WN00"/>
<dbReference type="Proteomes" id="UP000184330">
    <property type="component" value="Unassembled WGS sequence"/>
</dbReference>
<proteinExistence type="predicted"/>
<dbReference type="OrthoDB" id="3563405at2759"/>
<sequence length="165" mass="18608">MPNLMDTIIVKRWIRNTATPRCRPESSNVQEGNMKPYVPGEEEVFGYGALSYCWGYCQNFTTTKASLPNYILSIDFNALPRTLKDAVTTTRNLGLRYLWVDALCIVQDDREDKDAEITRMGNVYQNAIITIVAANSPGVECGFLDYKPLPKPVPSIFRSCLTTRS</sequence>